<dbReference type="RefSeq" id="WP_244722688.1">
    <property type="nucleotide sequence ID" value="NZ_CP095072.1"/>
</dbReference>
<gene>
    <name evidence="1" type="ORF">MUN88_07050</name>
</gene>
<evidence type="ECO:0008006" key="3">
    <source>
        <dbReference type="Google" id="ProtNLM"/>
    </source>
</evidence>
<proteinExistence type="predicted"/>
<keyword evidence="2" id="KW-1185">Reference proteome</keyword>
<evidence type="ECO:0000313" key="2">
    <source>
        <dbReference type="Proteomes" id="UP000831782"/>
    </source>
</evidence>
<dbReference type="PROSITE" id="PS51257">
    <property type="entry name" value="PROKAR_LIPOPROTEIN"/>
    <property type="match status" value="1"/>
</dbReference>
<name>A0ABY4EZJ8_9BACI</name>
<evidence type="ECO:0000313" key="1">
    <source>
        <dbReference type="EMBL" id="UOQ49824.1"/>
    </source>
</evidence>
<sequence>MRKTLLMIMILACGLSGCGQTSSTAIDDYLNTGTRLDEHAKDMMPALDDLLEYEDVEYVYTHKRILLFQAHSVALIVQYDEETYEGAKEKLADHYTFLNHEISSDHSEETIIPDYEFAINSYTFKVAKGNEESHTHYPKSFGMIATSDEKQRIAYLYFYDFDLDYIGDEEGSNAMVDFVKDYFDYDFED</sequence>
<dbReference type="Proteomes" id="UP000831782">
    <property type="component" value="Chromosome"/>
</dbReference>
<accession>A0ABY4EZJ8</accession>
<reference evidence="1 2" key="1">
    <citation type="submission" date="2022-04" db="EMBL/GenBank/DDBJ databases">
        <title>Gracilibacillus sp. isolated from saltern.</title>
        <authorList>
            <person name="Won M."/>
            <person name="Lee C.-M."/>
            <person name="Woen H.-Y."/>
            <person name="Kwon S.-W."/>
        </authorList>
    </citation>
    <scope>NUCLEOTIDE SEQUENCE [LARGE SCALE GENOMIC DNA]</scope>
    <source>
        <strain evidence="1 2">SSWR10-1</strain>
    </source>
</reference>
<organism evidence="1 2">
    <name type="scientific">Gracilibacillus caseinilyticus</name>
    <dbReference type="NCBI Taxonomy" id="2932256"/>
    <lineage>
        <taxon>Bacteria</taxon>
        <taxon>Bacillati</taxon>
        <taxon>Bacillota</taxon>
        <taxon>Bacilli</taxon>
        <taxon>Bacillales</taxon>
        <taxon>Bacillaceae</taxon>
        <taxon>Gracilibacillus</taxon>
    </lineage>
</organism>
<dbReference type="EMBL" id="CP095072">
    <property type="protein sequence ID" value="UOQ49824.1"/>
    <property type="molecule type" value="Genomic_DNA"/>
</dbReference>
<protein>
    <recommendedName>
        <fullName evidence="3">Lipoprotein</fullName>
    </recommendedName>
</protein>